<dbReference type="Proteomes" id="UP000655883">
    <property type="component" value="Segment"/>
</dbReference>
<reference evidence="1 2" key="1">
    <citation type="submission" date="2020-01" db="EMBL/GenBank/DDBJ databases">
        <title>Patterns of diversity and host range of bacteriophage communities associated with bean-nodulatin bacteria.</title>
        <authorList>
            <person name="Vann Cauwenberghe J."/>
            <person name="Santamaria R.I."/>
            <person name="Bustos P."/>
            <person name="Juarez S."/>
            <person name="Gonzalez V."/>
        </authorList>
    </citation>
    <scope>NUCLEOTIDE SEQUENCE [LARGE SCALE GENOMIC DNA]</scope>
    <source>
        <strain evidence="2">RHph</strain>
    </source>
</reference>
<accession>A0A7S5R844</accession>
<proteinExistence type="predicted"/>
<evidence type="ECO:0000313" key="2">
    <source>
        <dbReference type="Proteomes" id="UP000655883"/>
    </source>
</evidence>
<organism evidence="1 2">
    <name type="scientific">Rhizobium phage RHph_Y65</name>
    <dbReference type="NCBI Taxonomy" id="2509785"/>
    <lineage>
        <taxon>Viruses</taxon>
        <taxon>Duplodnaviria</taxon>
        <taxon>Heunggongvirae</taxon>
        <taxon>Uroviricota</taxon>
        <taxon>Caudoviricetes</taxon>
        <taxon>Kleczkowskaviridae</taxon>
        <taxon>Cuauhnahuacvirus</taxon>
        <taxon>Cuauhnahuacvirus Y65</taxon>
    </lineage>
</organism>
<protein>
    <submittedName>
        <fullName evidence="1">Uncharacterized protein</fullName>
    </submittedName>
</protein>
<sequence>MNFLGKIFSADSKKLDDAKALLAEVTASKNRIINNDLKGRIETFLSA</sequence>
<dbReference type="EMBL" id="MN988525">
    <property type="protein sequence ID" value="QIG72845.1"/>
    <property type="molecule type" value="Genomic_DNA"/>
</dbReference>
<evidence type="ECO:0000313" key="1">
    <source>
        <dbReference type="EMBL" id="QIG72845.1"/>
    </source>
</evidence>
<gene>
    <name evidence="1" type="ORF">EVB97_302</name>
</gene>
<keyword evidence="2" id="KW-1185">Reference proteome</keyword>
<name>A0A7S5R844_9CAUD</name>